<evidence type="ECO:0000313" key="2">
    <source>
        <dbReference type="Proteomes" id="UP000325779"/>
    </source>
</evidence>
<name>A0ABD7VB66_PSEFL</name>
<evidence type="ECO:0000313" key="1">
    <source>
        <dbReference type="EMBL" id="VVO58572.1"/>
    </source>
</evidence>
<organism evidence="1 2">
    <name type="scientific">Pseudomonas fluorescens</name>
    <dbReference type="NCBI Taxonomy" id="294"/>
    <lineage>
        <taxon>Bacteria</taxon>
        <taxon>Pseudomonadati</taxon>
        <taxon>Pseudomonadota</taxon>
        <taxon>Gammaproteobacteria</taxon>
        <taxon>Pseudomonadales</taxon>
        <taxon>Pseudomonadaceae</taxon>
        <taxon>Pseudomonas</taxon>
    </lineage>
</organism>
<comment type="caution">
    <text evidence="1">The sequence shown here is derived from an EMBL/GenBank/DDBJ whole genome shotgun (WGS) entry which is preliminary data.</text>
</comment>
<dbReference type="Proteomes" id="UP000325779">
    <property type="component" value="Unassembled WGS sequence"/>
</dbReference>
<dbReference type="AlphaFoldDB" id="A0ABD7VB66"/>
<protein>
    <submittedName>
        <fullName evidence="1">Uncharacterized protein</fullName>
    </submittedName>
</protein>
<dbReference type="EMBL" id="CABVIJ010000002">
    <property type="protein sequence ID" value="VVO58572.1"/>
    <property type="molecule type" value="Genomic_DNA"/>
</dbReference>
<proteinExistence type="predicted"/>
<reference evidence="1 2" key="1">
    <citation type="submission" date="2019-09" db="EMBL/GenBank/DDBJ databases">
        <authorList>
            <person name="Chandra G."/>
            <person name="Truman W A."/>
        </authorList>
    </citation>
    <scope>NUCLEOTIDE SEQUENCE [LARGE SCALE GENOMIC DNA]</scope>
    <source>
        <strain evidence="1">PS732</strain>
    </source>
</reference>
<sequence>MNDEQVMEVEGPELLESTVLLVLNDMGFSESLSKKVIGLMSEEEKCSVMNRHMHSLLRDILQL</sequence>
<gene>
    <name evidence="1" type="ORF">PS732_00695</name>
</gene>
<accession>A0ABD7VB66</accession>